<comment type="subcellular location">
    <subcellularLocation>
        <location evidence="1">Nucleus</location>
    </subcellularLocation>
</comment>
<dbReference type="InterPro" id="IPR050815">
    <property type="entry name" value="TF_fung"/>
</dbReference>
<evidence type="ECO:0000256" key="7">
    <source>
        <dbReference type="SAM" id="MobiDB-lite"/>
    </source>
</evidence>
<evidence type="ECO:0000313" key="10">
    <source>
        <dbReference type="Proteomes" id="UP001334248"/>
    </source>
</evidence>
<feature type="domain" description="Zn(2)-C6 fungal-type" evidence="8">
    <location>
        <begin position="192"/>
        <end position="222"/>
    </location>
</feature>
<feature type="compositionally biased region" description="Basic and acidic residues" evidence="7">
    <location>
        <begin position="304"/>
        <end position="326"/>
    </location>
</feature>
<evidence type="ECO:0000256" key="4">
    <source>
        <dbReference type="ARBA" id="ARBA00023125"/>
    </source>
</evidence>
<evidence type="ECO:0000313" key="9">
    <source>
        <dbReference type="EMBL" id="KAK5938068.1"/>
    </source>
</evidence>
<keyword evidence="10" id="KW-1185">Reference proteome</keyword>
<dbReference type="PROSITE" id="PS50048">
    <property type="entry name" value="ZN2_CY6_FUNGAL_2"/>
    <property type="match status" value="1"/>
</dbReference>
<evidence type="ECO:0000256" key="2">
    <source>
        <dbReference type="ARBA" id="ARBA00022723"/>
    </source>
</evidence>
<dbReference type="Pfam" id="PF00172">
    <property type="entry name" value="Zn_clus"/>
    <property type="match status" value="1"/>
</dbReference>
<name>A0ABR0RBT3_9EURO</name>
<keyword evidence="6" id="KW-0539">Nucleus</keyword>
<dbReference type="Proteomes" id="UP001334248">
    <property type="component" value="Unassembled WGS sequence"/>
</dbReference>
<evidence type="ECO:0000256" key="6">
    <source>
        <dbReference type="ARBA" id="ARBA00023242"/>
    </source>
</evidence>
<feature type="region of interest" description="Disordered" evidence="7">
    <location>
        <begin position="1"/>
        <end position="30"/>
    </location>
</feature>
<proteinExistence type="predicted"/>
<feature type="compositionally biased region" description="Polar residues" evidence="7">
    <location>
        <begin position="257"/>
        <end position="270"/>
    </location>
</feature>
<keyword evidence="3" id="KW-0805">Transcription regulation</keyword>
<feature type="compositionally biased region" description="Basic and acidic residues" evidence="7">
    <location>
        <begin position="13"/>
        <end position="22"/>
    </location>
</feature>
<dbReference type="GeneID" id="90003106"/>
<dbReference type="InterPro" id="IPR001138">
    <property type="entry name" value="Zn2Cys6_DnaBD"/>
</dbReference>
<sequence length="853" mass="96790">MSYHGQPRGSFSYERDSYDRSRKPQLPNFDNFLRATGHAELALRAPPKLETTISSPPFGQSPLPTPPYGLHNGWLAEGRQDLQRDRQCAVLEEHEMPPIEPHRRASLMLPDERQPPPRPTRAYSSTNANAPQVDVMSWQHGRVIQEEEVPGKGLCYVYNDGTMCPKEVNGDAVNPKWGTTKAGKPRKRLGKACNTCREKKIKCDPGYPKCSQCLRFHRECRFDTNARQGHGSPKFRTSTDSPGNTSTCSPKEYIPSRKSSIAPTEASTPTDVVHRTLSRSSDGVLSPTMSERQMIDAPTPSKRQRLDAELDERPADSHHPRRSRDEVTDDMCNHGFGPEVDPAIANAKLTRQYLDLYMEYINAPTFEIFPKGRFAQWAMNNHNKSLSDRIMLYALMAWGTIHSNDPKRANHRAIFKSIVHQQLDRLEAQYSLQLVHTFLCLCFAEFADQQHEKGFSIFVRCIGAIAFLKLNIEAPSSNDCTAYDFSPTMYAECRRRTYWAAFCTDTYSGLARGDPRMLRSTDVYLRLPCASELYEKDQIPDMPTFDQETVLPQSMTSKDHVSMANMVYLIQIASICGDVQHNAWRSQNFLRVGRRPISDRTTREKLESRLEDWAHTYNVALRAKEGETTDSTDRPTNPRDLGGARAIKFAGLDMLFHWAHMELNRRVYHKSLPREEILRHARNATVHAAEVLKLSKQLLEPGGPNTRDYHFVTRGPLAGYAVHAAIDIVTAAGKTRDVLEPNSKIMNLMYHGLEFLEVLSSPYGSAKLQHMQVKERIQAVFNSAQAAANQRKTYFFCTEPMVYVVDKEVDLIYGSDRQVYLQAGYNMNNTINDSEIFEISARDRPASGSRTEV</sequence>
<evidence type="ECO:0000259" key="8">
    <source>
        <dbReference type="PROSITE" id="PS50048"/>
    </source>
</evidence>
<feature type="compositionally biased region" description="Polar residues" evidence="7">
    <location>
        <begin position="278"/>
        <end position="291"/>
    </location>
</feature>
<protein>
    <recommendedName>
        <fullName evidence="8">Zn(2)-C6 fungal-type domain-containing protein</fullName>
    </recommendedName>
</protein>
<dbReference type="PROSITE" id="PS00463">
    <property type="entry name" value="ZN2_CY6_FUNGAL_1"/>
    <property type="match status" value="1"/>
</dbReference>
<reference evidence="9 10" key="1">
    <citation type="journal article" date="2023" name="Res Sq">
        <title>Genomic and morphological characterization of Knufia obscura isolated from the Mars 2020 spacecraft assembly facility.</title>
        <authorList>
            <person name="Chander A.M."/>
            <person name="Teixeira M.M."/>
            <person name="Singh N.K."/>
            <person name="Williams M.P."/>
            <person name="Parker C.W."/>
            <person name="Leo P."/>
            <person name="Stajich J.E."/>
            <person name="Torok T."/>
            <person name="Tighe S."/>
            <person name="Mason C.E."/>
            <person name="Venkateswaran K."/>
        </authorList>
    </citation>
    <scope>NUCLEOTIDE SEQUENCE [LARGE SCALE GENOMIC DNA]</scope>
    <source>
        <strain evidence="9 10">CCFEE 5817</strain>
    </source>
</reference>
<evidence type="ECO:0000256" key="1">
    <source>
        <dbReference type="ARBA" id="ARBA00004123"/>
    </source>
</evidence>
<dbReference type="RefSeq" id="XP_064726158.1">
    <property type="nucleotide sequence ID" value="XM_064878050.1"/>
</dbReference>
<dbReference type="Gene3D" id="4.10.240.10">
    <property type="entry name" value="Zn(2)-C6 fungal-type DNA-binding domain"/>
    <property type="match status" value="1"/>
</dbReference>
<feature type="compositionally biased region" description="Polar residues" evidence="7">
    <location>
        <begin position="235"/>
        <end position="249"/>
    </location>
</feature>
<dbReference type="CDD" id="cd12148">
    <property type="entry name" value="fungal_TF_MHR"/>
    <property type="match status" value="1"/>
</dbReference>
<dbReference type="CDD" id="cd00067">
    <property type="entry name" value="GAL4"/>
    <property type="match status" value="1"/>
</dbReference>
<organism evidence="9 10">
    <name type="scientific">Knufia obscura</name>
    <dbReference type="NCBI Taxonomy" id="1635080"/>
    <lineage>
        <taxon>Eukaryota</taxon>
        <taxon>Fungi</taxon>
        <taxon>Dikarya</taxon>
        <taxon>Ascomycota</taxon>
        <taxon>Pezizomycotina</taxon>
        <taxon>Eurotiomycetes</taxon>
        <taxon>Chaetothyriomycetidae</taxon>
        <taxon>Chaetothyriales</taxon>
        <taxon>Trichomeriaceae</taxon>
        <taxon>Knufia</taxon>
    </lineage>
</organism>
<dbReference type="SUPFAM" id="SSF57701">
    <property type="entry name" value="Zn2/Cys6 DNA-binding domain"/>
    <property type="match status" value="1"/>
</dbReference>
<keyword evidence="4" id="KW-0238">DNA-binding</keyword>
<evidence type="ECO:0000256" key="3">
    <source>
        <dbReference type="ARBA" id="ARBA00023015"/>
    </source>
</evidence>
<comment type="caution">
    <text evidence="9">The sequence shown here is derived from an EMBL/GenBank/DDBJ whole genome shotgun (WGS) entry which is preliminary data.</text>
</comment>
<accession>A0ABR0RBT3</accession>
<gene>
    <name evidence="9" type="ORF">PMZ80_009657</name>
</gene>
<feature type="region of interest" description="Disordered" evidence="7">
    <location>
        <begin position="225"/>
        <end position="330"/>
    </location>
</feature>
<dbReference type="EMBL" id="JAVHJV010000014">
    <property type="protein sequence ID" value="KAK5938068.1"/>
    <property type="molecule type" value="Genomic_DNA"/>
</dbReference>
<dbReference type="InterPro" id="IPR007219">
    <property type="entry name" value="XnlR_reg_dom"/>
</dbReference>
<evidence type="ECO:0000256" key="5">
    <source>
        <dbReference type="ARBA" id="ARBA00023163"/>
    </source>
</evidence>
<dbReference type="Pfam" id="PF04082">
    <property type="entry name" value="Fungal_trans"/>
    <property type="match status" value="1"/>
</dbReference>
<dbReference type="SMART" id="SM00066">
    <property type="entry name" value="GAL4"/>
    <property type="match status" value="1"/>
</dbReference>
<dbReference type="InterPro" id="IPR036864">
    <property type="entry name" value="Zn2-C6_fun-type_DNA-bd_sf"/>
</dbReference>
<dbReference type="PANTHER" id="PTHR47338:SF11">
    <property type="entry name" value="ZN(II)2CYS6 TRANSCRIPTION FACTOR (EUROFUNG)"/>
    <property type="match status" value="1"/>
</dbReference>
<keyword evidence="2" id="KW-0479">Metal-binding</keyword>
<dbReference type="PANTHER" id="PTHR47338">
    <property type="entry name" value="ZN(II)2CYS6 TRANSCRIPTION FACTOR (EUROFUNG)-RELATED"/>
    <property type="match status" value="1"/>
</dbReference>
<keyword evidence="5" id="KW-0804">Transcription</keyword>